<feature type="compositionally biased region" description="Polar residues" evidence="7">
    <location>
        <begin position="255"/>
        <end position="280"/>
    </location>
</feature>
<feature type="compositionally biased region" description="Low complexity" evidence="7">
    <location>
        <begin position="103"/>
        <end position="119"/>
    </location>
</feature>
<comment type="similarity">
    <text evidence="2">Belongs to the PC-esterase family. TBL subfamily.</text>
</comment>
<reference evidence="11" key="1">
    <citation type="submission" date="2023-03" db="EMBL/GenBank/DDBJ databases">
        <authorList>
            <person name="Julca I."/>
        </authorList>
    </citation>
    <scope>NUCLEOTIDE SEQUENCE</scope>
</reference>
<keyword evidence="6 8" id="KW-0472">Membrane</keyword>
<evidence type="ECO:0000259" key="10">
    <source>
        <dbReference type="Pfam" id="PF14416"/>
    </source>
</evidence>
<proteinExistence type="inferred from homology"/>
<dbReference type="Pfam" id="PF14416">
    <property type="entry name" value="PMR5N"/>
    <property type="match status" value="1"/>
</dbReference>
<evidence type="ECO:0000256" key="6">
    <source>
        <dbReference type="ARBA" id="ARBA00023136"/>
    </source>
</evidence>
<name>A0AAV1D0F5_OLDCO</name>
<feature type="region of interest" description="Disordered" evidence="7">
    <location>
        <begin position="103"/>
        <end position="149"/>
    </location>
</feature>
<dbReference type="InterPro" id="IPR029962">
    <property type="entry name" value="TBL"/>
</dbReference>
<feature type="domain" description="Trichome birefringence-like C-terminal" evidence="9">
    <location>
        <begin position="379"/>
        <end position="659"/>
    </location>
</feature>
<dbReference type="EMBL" id="OX459120">
    <property type="protein sequence ID" value="CAI9101003.1"/>
    <property type="molecule type" value="Genomic_DNA"/>
</dbReference>
<dbReference type="GO" id="GO:0005794">
    <property type="term" value="C:Golgi apparatus"/>
    <property type="evidence" value="ECO:0007669"/>
    <property type="project" value="TreeGrafter"/>
</dbReference>
<feature type="domain" description="Trichome birefringence-like N-terminal" evidence="10">
    <location>
        <begin position="326"/>
        <end position="377"/>
    </location>
</feature>
<evidence type="ECO:0000313" key="12">
    <source>
        <dbReference type="Proteomes" id="UP001161247"/>
    </source>
</evidence>
<dbReference type="AlphaFoldDB" id="A0AAV1D0F5"/>
<evidence type="ECO:0000256" key="2">
    <source>
        <dbReference type="ARBA" id="ARBA00007727"/>
    </source>
</evidence>
<evidence type="ECO:0000256" key="5">
    <source>
        <dbReference type="ARBA" id="ARBA00022989"/>
    </source>
</evidence>
<evidence type="ECO:0000256" key="3">
    <source>
        <dbReference type="ARBA" id="ARBA00022692"/>
    </source>
</evidence>
<dbReference type="InterPro" id="IPR026057">
    <property type="entry name" value="TBL_C"/>
</dbReference>
<comment type="subcellular location">
    <subcellularLocation>
        <location evidence="1">Membrane</location>
        <topology evidence="1">Single-pass membrane protein</topology>
    </subcellularLocation>
</comment>
<organism evidence="11 12">
    <name type="scientific">Oldenlandia corymbosa var. corymbosa</name>
    <dbReference type="NCBI Taxonomy" id="529605"/>
    <lineage>
        <taxon>Eukaryota</taxon>
        <taxon>Viridiplantae</taxon>
        <taxon>Streptophyta</taxon>
        <taxon>Embryophyta</taxon>
        <taxon>Tracheophyta</taxon>
        <taxon>Spermatophyta</taxon>
        <taxon>Magnoliopsida</taxon>
        <taxon>eudicotyledons</taxon>
        <taxon>Gunneridae</taxon>
        <taxon>Pentapetalae</taxon>
        <taxon>asterids</taxon>
        <taxon>lamiids</taxon>
        <taxon>Gentianales</taxon>
        <taxon>Rubiaceae</taxon>
        <taxon>Rubioideae</taxon>
        <taxon>Spermacoceae</taxon>
        <taxon>Hedyotis-Oldenlandia complex</taxon>
        <taxon>Oldenlandia</taxon>
    </lineage>
</organism>
<dbReference type="GO" id="GO:0016020">
    <property type="term" value="C:membrane"/>
    <property type="evidence" value="ECO:0007669"/>
    <property type="project" value="UniProtKB-SubCell"/>
</dbReference>
<evidence type="ECO:0000259" key="9">
    <source>
        <dbReference type="Pfam" id="PF13839"/>
    </source>
</evidence>
<feature type="region of interest" description="Disordered" evidence="7">
    <location>
        <begin position="223"/>
        <end position="281"/>
    </location>
</feature>
<evidence type="ECO:0000256" key="1">
    <source>
        <dbReference type="ARBA" id="ARBA00004167"/>
    </source>
</evidence>
<feature type="compositionally biased region" description="Polar residues" evidence="7">
    <location>
        <begin position="295"/>
        <end position="314"/>
    </location>
</feature>
<protein>
    <submittedName>
        <fullName evidence="11">OLC1v1038217C1</fullName>
    </submittedName>
</protein>
<keyword evidence="3 8" id="KW-0812">Transmembrane</keyword>
<accession>A0AAV1D0F5</accession>
<evidence type="ECO:0000313" key="11">
    <source>
        <dbReference type="EMBL" id="CAI9101003.1"/>
    </source>
</evidence>
<dbReference type="PANTHER" id="PTHR32285:SF22">
    <property type="entry name" value="PROTEIN TRICHOME BIREFRINGENCE"/>
    <property type="match status" value="1"/>
</dbReference>
<keyword evidence="5 8" id="KW-1133">Transmembrane helix</keyword>
<keyword evidence="4" id="KW-0735">Signal-anchor</keyword>
<sequence length="676" mass="74768">MGTELPKFASSINEGGGTFMMTELKNQFQILKTKKALSYGFVFFFIAFTIFLAFSPSPNPSSPLFSNIFSITSLTSSLPSSSTNGSHISSIFSYFSPNSSSSSSSQQASGSGTSNSTTSIDRSHNSSGYGEPNFNKGSPIVHNQTHPEGLNGDKVVVLKQNQSSTITNEIVDATANTTGEVLKTNQNSTIVTASNSTGSVNSASGSVQNGELQNKGEVLKANNQSSLVGNVPKSTSKENQASGIKENNKGDVLKANNQSSTIGTVSNSPVKPNQAANLSSGIGEKGVVQNLTSSLVGKKSNGSSNSDVQQQKQGMNEEDLVKSLVNCNLFDGNWVKDESYPLYKPGSCTLIDEQFNCFLNGRPDSNYYQLRWKPHGCTLPRLNGTHMLELLRGKRLVFVGDSLNRNMWESLICILRNSVKDQKKVYEASGRHHFRSEASYSFVFEDYKFTVEFYVSPFLVRESEFKNKDGTKKETLRLDLVGETATQYKTADFIVFNTGHWWTHDKTSLGKDYYQEGSHVYSELNVLEAFRKALTTWARWVDSNINPNKSHVFFRGYSASHFSGGQWNSGGACDHETEPIKNETYLAAYPSKMIVLENILKNMKTPVSYLNVTRLTDYRKDGHPSVYRKVHPSEDLQIQDCSHWCLPGVPDTWNEILYAQILAKQYQRKQGENKGS</sequence>
<dbReference type="Pfam" id="PF13839">
    <property type="entry name" value="PC-Esterase"/>
    <property type="match status" value="1"/>
</dbReference>
<keyword evidence="12" id="KW-1185">Reference proteome</keyword>
<gene>
    <name evidence="11" type="ORF">OLC1_LOCUS10693</name>
</gene>
<evidence type="ECO:0000256" key="4">
    <source>
        <dbReference type="ARBA" id="ARBA00022968"/>
    </source>
</evidence>
<dbReference type="InterPro" id="IPR025846">
    <property type="entry name" value="TBL_N"/>
</dbReference>
<feature type="compositionally biased region" description="Polar residues" evidence="7">
    <location>
        <begin position="223"/>
        <end position="242"/>
    </location>
</feature>
<dbReference type="Proteomes" id="UP001161247">
    <property type="component" value="Chromosome 3"/>
</dbReference>
<feature type="region of interest" description="Disordered" evidence="7">
    <location>
        <begin position="295"/>
        <end position="315"/>
    </location>
</feature>
<evidence type="ECO:0000256" key="7">
    <source>
        <dbReference type="SAM" id="MobiDB-lite"/>
    </source>
</evidence>
<dbReference type="PANTHER" id="PTHR32285">
    <property type="entry name" value="PROTEIN TRICHOME BIREFRINGENCE-LIKE 9-RELATED"/>
    <property type="match status" value="1"/>
</dbReference>
<feature type="transmembrane region" description="Helical" evidence="8">
    <location>
        <begin position="36"/>
        <end position="54"/>
    </location>
</feature>
<dbReference type="GO" id="GO:0016413">
    <property type="term" value="F:O-acetyltransferase activity"/>
    <property type="evidence" value="ECO:0007669"/>
    <property type="project" value="InterPro"/>
</dbReference>
<evidence type="ECO:0000256" key="8">
    <source>
        <dbReference type="SAM" id="Phobius"/>
    </source>
</evidence>